<evidence type="ECO:0000259" key="1">
    <source>
        <dbReference type="Pfam" id="PF15567"/>
    </source>
</evidence>
<reference evidence="2" key="1">
    <citation type="submission" date="2021-03" db="EMBL/GenBank/DDBJ databases">
        <title>Whole genome shotgun sequence of Actinoplanes auranticolor NBRC 12245.</title>
        <authorList>
            <person name="Komaki H."/>
            <person name="Tamura T."/>
        </authorList>
    </citation>
    <scope>NUCLEOTIDE SEQUENCE</scope>
    <source>
        <strain evidence="2">NBRC 12245</strain>
    </source>
</reference>
<dbReference type="Pfam" id="PF15567">
    <property type="entry name" value="Imm35"/>
    <property type="match status" value="1"/>
</dbReference>
<organism evidence="2 3">
    <name type="scientific">Actinoplanes auranticolor</name>
    <dbReference type="NCBI Taxonomy" id="47988"/>
    <lineage>
        <taxon>Bacteria</taxon>
        <taxon>Bacillati</taxon>
        <taxon>Actinomycetota</taxon>
        <taxon>Actinomycetes</taxon>
        <taxon>Micromonosporales</taxon>
        <taxon>Micromonosporaceae</taxon>
        <taxon>Actinoplanes</taxon>
    </lineage>
</organism>
<evidence type="ECO:0000313" key="2">
    <source>
        <dbReference type="EMBL" id="GIM77858.1"/>
    </source>
</evidence>
<dbReference type="RefSeq" id="WP_212993622.1">
    <property type="nucleotide sequence ID" value="NZ_BAABEA010000033.1"/>
</dbReference>
<comment type="caution">
    <text evidence="2">The sequence shown here is derived from an EMBL/GenBank/DDBJ whole genome shotgun (WGS) entry which is preliminary data.</text>
</comment>
<sequence length="106" mass="11254">MNADDARARATAVLGELEDPGQPLALVDQPPGEYPWCWVFAYNSAKAIQTGSFLDSLVTGPLVVPKSGAEPWVAPSSPPLERWLNEYAERAGLPAVPVPAAPNPFA</sequence>
<protein>
    <recommendedName>
        <fullName evidence="1">Immunity protein 35 domain-containing protein</fullName>
    </recommendedName>
</protein>
<evidence type="ECO:0000313" key="3">
    <source>
        <dbReference type="Proteomes" id="UP000681340"/>
    </source>
</evidence>
<dbReference type="InterPro" id="IPR029082">
    <property type="entry name" value="Imm35"/>
</dbReference>
<dbReference type="AlphaFoldDB" id="A0A919SVL7"/>
<dbReference type="Proteomes" id="UP000681340">
    <property type="component" value="Unassembled WGS sequence"/>
</dbReference>
<dbReference type="EMBL" id="BOQL01000069">
    <property type="protein sequence ID" value="GIM77858.1"/>
    <property type="molecule type" value="Genomic_DNA"/>
</dbReference>
<keyword evidence="3" id="KW-1185">Reference proteome</keyword>
<accession>A0A919SVL7</accession>
<gene>
    <name evidence="2" type="ORF">Aau02nite_78010</name>
</gene>
<proteinExistence type="predicted"/>
<name>A0A919SVL7_9ACTN</name>
<feature type="domain" description="Immunity protein 35" evidence="1">
    <location>
        <begin position="4"/>
        <end position="85"/>
    </location>
</feature>